<comment type="subcellular location">
    <subcellularLocation>
        <location evidence="1">Endomembrane system</location>
        <topology evidence="1">Multi-pass membrane protein</topology>
    </subcellularLocation>
</comment>
<evidence type="ECO:0000259" key="12">
    <source>
        <dbReference type="SMART" id="SM00831"/>
    </source>
</evidence>
<dbReference type="InterPro" id="IPR018303">
    <property type="entry name" value="ATPase_P-typ_P_site"/>
</dbReference>
<dbReference type="Pfam" id="PF13246">
    <property type="entry name" value="Cation_ATPase"/>
    <property type="match status" value="1"/>
</dbReference>
<evidence type="ECO:0000256" key="7">
    <source>
        <dbReference type="ARBA" id="ARBA00022842"/>
    </source>
</evidence>
<dbReference type="FunFam" id="2.70.150.10:FF:000160">
    <property type="entry name" value="Sarcoplasmic/endoplasmic reticulum calcium ATPase 1"/>
    <property type="match status" value="1"/>
</dbReference>
<evidence type="ECO:0000256" key="10">
    <source>
        <dbReference type="ARBA" id="ARBA00023136"/>
    </source>
</evidence>
<dbReference type="InterPro" id="IPR008250">
    <property type="entry name" value="ATPase_P-typ_transduc_dom_A_sf"/>
</dbReference>
<feature type="transmembrane region" description="Helical" evidence="11">
    <location>
        <begin position="267"/>
        <end position="294"/>
    </location>
</feature>
<feature type="transmembrane region" description="Helical" evidence="11">
    <location>
        <begin position="244"/>
        <end position="261"/>
    </location>
</feature>
<sequence>MPTFYQLSKESALTQLHSSVTGLTTEAVAIAQTTFGSNTLQAAKQKSKLSILLSQFTDVMIIILLLAAVISFFVGEHTDAYVILAIILGNAWMGYSQEYNAAKSVRLLQEMAPPFAMVLRNNIPGKIEATLIVPGDIILLEAGDIVPADARLLEIHALKTDEASLTGESNAVEKTTDPIDKENLVAGDQQNMVFKGTIVSNGTAKAMVTAIGMQTELGKIAGLLDSADQKTPLQKRLAVFSKQLAIVVVVICAIVFGIGLWRGEPTFQMFLTSLSLAVAALPEALPAVITIALAQGARRMVLQKALMRKLPAVETLGSVTYICSDKTGTLTQNKMTVEKLEALPDKKDLLLDNMLLNNEVRFSVDEGLLGDATETALVKYALDNGHSKEETDKTFPFLAKLPFDSNRMRMSTLYAHDGKWILFVKGAPVKIIEVLSTTYKNEITPWVDKNEAWAKDGMRVLFFAYKLFDEKPENVTAEIEKDLDFLGMTALIDPPREEVINAIKECNTAGIKTVMITGDQALTATAIAIRLGMVAADHQGVKTGADLETLSPEALSEIVTQTSVYARVTPAQKLAIVKTLQTNGEFVAMTGDGVNDAPSLQQADIGVAMGITGTDVSKEAADMILLDDNFTTIVKAILEGRRIYENIRKFILYVLSCNLSEILTIFLAPLLGFAIPLLPIHILWINLVTDGLPGLALVGEPAEKDIMNRPPRNTKESLFAGGIVQRIVLTAAVITIASIFTQWWAVQQGYNLKTQHTMVFTTLCFVQLANALSVRSDTHSILSVGVFTNKAIWGSILLTIGLQLAILYIPWLQTIFKTTALEWKAMSTILIITAASLLCIELLKLLLKKPVRKPG</sequence>
<dbReference type="SUPFAM" id="SSF81665">
    <property type="entry name" value="Calcium ATPase, transmembrane domain M"/>
    <property type="match status" value="1"/>
</dbReference>
<keyword evidence="7" id="KW-0460">Magnesium</keyword>
<dbReference type="InterPro" id="IPR023214">
    <property type="entry name" value="HAD_sf"/>
</dbReference>
<feature type="transmembrane region" description="Helical" evidence="11">
    <location>
        <begin position="51"/>
        <end position="74"/>
    </location>
</feature>
<evidence type="ECO:0000256" key="2">
    <source>
        <dbReference type="ARBA" id="ARBA00005675"/>
    </source>
</evidence>
<keyword evidence="5" id="KW-0547">Nucleotide-binding</keyword>
<dbReference type="PRINTS" id="PR00120">
    <property type="entry name" value="HATPASE"/>
</dbReference>
<evidence type="ECO:0000256" key="1">
    <source>
        <dbReference type="ARBA" id="ARBA00004127"/>
    </source>
</evidence>
<name>A0A8J8JSW5_9BACT</name>
<protein>
    <submittedName>
        <fullName evidence="13">HAD-IC family P-type ATPase</fullName>
    </submittedName>
</protein>
<dbReference type="SFLD" id="SFLDS00003">
    <property type="entry name" value="Haloacid_Dehalogenase"/>
    <property type="match status" value="1"/>
</dbReference>
<keyword evidence="8" id="KW-1278">Translocase</keyword>
<dbReference type="InterPro" id="IPR004014">
    <property type="entry name" value="ATPase_P-typ_cation-transptr_N"/>
</dbReference>
<dbReference type="PRINTS" id="PR00119">
    <property type="entry name" value="CATATPASE"/>
</dbReference>
<dbReference type="InterPro" id="IPR001757">
    <property type="entry name" value="P_typ_ATPase"/>
</dbReference>
<dbReference type="Gene3D" id="2.70.150.10">
    <property type="entry name" value="Calcium-transporting ATPase, cytoplasmic transduction domain A"/>
    <property type="match status" value="1"/>
</dbReference>
<organism evidence="13 14">
    <name type="scientific">Limnovirga soli</name>
    <dbReference type="NCBI Taxonomy" id="2656915"/>
    <lineage>
        <taxon>Bacteria</taxon>
        <taxon>Pseudomonadati</taxon>
        <taxon>Bacteroidota</taxon>
        <taxon>Chitinophagia</taxon>
        <taxon>Chitinophagales</taxon>
        <taxon>Chitinophagaceae</taxon>
        <taxon>Limnovirga</taxon>
    </lineage>
</organism>
<dbReference type="GO" id="GO:0016887">
    <property type="term" value="F:ATP hydrolysis activity"/>
    <property type="evidence" value="ECO:0007669"/>
    <property type="project" value="InterPro"/>
</dbReference>
<keyword evidence="4 11" id="KW-0812">Transmembrane</keyword>
<dbReference type="Pfam" id="PF00122">
    <property type="entry name" value="E1-E2_ATPase"/>
    <property type="match status" value="1"/>
</dbReference>
<feature type="transmembrane region" description="Helical" evidence="11">
    <location>
        <begin position="825"/>
        <end position="847"/>
    </location>
</feature>
<dbReference type="NCBIfam" id="TIGR01494">
    <property type="entry name" value="ATPase_P-type"/>
    <property type="match status" value="2"/>
</dbReference>
<evidence type="ECO:0000256" key="5">
    <source>
        <dbReference type="ARBA" id="ARBA00022741"/>
    </source>
</evidence>
<dbReference type="Pfam" id="PF00689">
    <property type="entry name" value="Cation_ATPase_C"/>
    <property type="match status" value="1"/>
</dbReference>
<dbReference type="Pfam" id="PF00690">
    <property type="entry name" value="Cation_ATPase_N"/>
    <property type="match status" value="1"/>
</dbReference>
<evidence type="ECO:0000256" key="8">
    <source>
        <dbReference type="ARBA" id="ARBA00022967"/>
    </source>
</evidence>
<dbReference type="GO" id="GO:0016020">
    <property type="term" value="C:membrane"/>
    <property type="evidence" value="ECO:0007669"/>
    <property type="project" value="InterPro"/>
</dbReference>
<dbReference type="EMBL" id="WHPF01000004">
    <property type="protein sequence ID" value="NNV55203.1"/>
    <property type="molecule type" value="Genomic_DNA"/>
</dbReference>
<dbReference type="InterPro" id="IPR023298">
    <property type="entry name" value="ATPase_P-typ_TM_dom_sf"/>
</dbReference>
<dbReference type="AlphaFoldDB" id="A0A8J8JSW5"/>
<evidence type="ECO:0000256" key="4">
    <source>
        <dbReference type="ARBA" id="ARBA00022692"/>
    </source>
</evidence>
<gene>
    <name evidence="13" type="ORF">GD597_07015</name>
</gene>
<reference evidence="13" key="1">
    <citation type="submission" date="2019-10" db="EMBL/GenBank/DDBJ databases">
        <title>Draft genome sequence of Panacibacter sp. KCS-6.</title>
        <authorList>
            <person name="Yim K.J."/>
        </authorList>
    </citation>
    <scope>NUCLEOTIDE SEQUENCE</scope>
    <source>
        <strain evidence="13">KCS-6</strain>
    </source>
</reference>
<evidence type="ECO:0000313" key="14">
    <source>
        <dbReference type="Proteomes" id="UP000598971"/>
    </source>
</evidence>
<dbReference type="Gene3D" id="3.40.50.1000">
    <property type="entry name" value="HAD superfamily/HAD-like"/>
    <property type="match status" value="1"/>
</dbReference>
<feature type="transmembrane region" description="Helical" evidence="11">
    <location>
        <begin position="795"/>
        <end position="813"/>
    </location>
</feature>
<dbReference type="InterPro" id="IPR044492">
    <property type="entry name" value="P_typ_ATPase_HD_dom"/>
</dbReference>
<dbReference type="PANTHER" id="PTHR42861">
    <property type="entry name" value="CALCIUM-TRANSPORTING ATPASE"/>
    <property type="match status" value="1"/>
</dbReference>
<dbReference type="SFLD" id="SFLDF00027">
    <property type="entry name" value="p-type_atpase"/>
    <property type="match status" value="1"/>
</dbReference>
<feature type="domain" description="Cation-transporting P-type ATPase N-terminal" evidence="12">
    <location>
        <begin position="3"/>
        <end position="76"/>
    </location>
</feature>
<dbReference type="SFLD" id="SFLDG00002">
    <property type="entry name" value="C1.7:_P-type_atpase_like"/>
    <property type="match status" value="1"/>
</dbReference>
<dbReference type="Proteomes" id="UP000598971">
    <property type="component" value="Unassembled WGS sequence"/>
</dbReference>
<dbReference type="Gene3D" id="3.40.1110.10">
    <property type="entry name" value="Calcium-transporting ATPase, cytoplasmic domain N"/>
    <property type="match status" value="1"/>
</dbReference>
<keyword evidence="14" id="KW-1185">Reference proteome</keyword>
<dbReference type="InterPro" id="IPR059000">
    <property type="entry name" value="ATPase_P-type_domA"/>
</dbReference>
<evidence type="ECO:0000256" key="11">
    <source>
        <dbReference type="SAM" id="Phobius"/>
    </source>
</evidence>
<feature type="transmembrane region" description="Helical" evidence="11">
    <location>
        <begin position="757"/>
        <end position="774"/>
    </location>
</feature>
<feature type="transmembrane region" description="Helical" evidence="11">
    <location>
        <begin position="681"/>
        <end position="698"/>
    </location>
</feature>
<evidence type="ECO:0000256" key="9">
    <source>
        <dbReference type="ARBA" id="ARBA00022989"/>
    </source>
</evidence>
<dbReference type="InterPro" id="IPR006068">
    <property type="entry name" value="ATPase_P-typ_cation-transptr_C"/>
</dbReference>
<comment type="caution">
    <text evidence="13">The sequence shown here is derived from an EMBL/GenBank/DDBJ whole genome shotgun (WGS) entry which is preliminary data.</text>
</comment>
<dbReference type="FunFam" id="3.40.50.1000:FF:000001">
    <property type="entry name" value="Phospholipid-transporting ATPase IC"/>
    <property type="match status" value="1"/>
</dbReference>
<dbReference type="Pfam" id="PF08282">
    <property type="entry name" value="Hydrolase_3"/>
    <property type="match status" value="1"/>
</dbReference>
<keyword evidence="6" id="KW-0067">ATP-binding</keyword>
<dbReference type="SUPFAM" id="SSF81653">
    <property type="entry name" value="Calcium ATPase, transduction domain A"/>
    <property type="match status" value="1"/>
</dbReference>
<accession>A0A8J8JSW5</accession>
<dbReference type="PROSITE" id="PS00154">
    <property type="entry name" value="ATPASE_E1_E2"/>
    <property type="match status" value="1"/>
</dbReference>
<dbReference type="RefSeq" id="WP_171607129.1">
    <property type="nucleotide sequence ID" value="NZ_WHPF01000004.1"/>
</dbReference>
<dbReference type="InterPro" id="IPR036412">
    <property type="entry name" value="HAD-like_sf"/>
</dbReference>
<dbReference type="GO" id="GO:0005524">
    <property type="term" value="F:ATP binding"/>
    <property type="evidence" value="ECO:0007669"/>
    <property type="project" value="UniProtKB-KW"/>
</dbReference>
<dbReference type="SMART" id="SM00831">
    <property type="entry name" value="Cation_ATPase_N"/>
    <property type="match status" value="1"/>
</dbReference>
<feature type="transmembrane region" description="Helical" evidence="11">
    <location>
        <begin position="718"/>
        <end position="745"/>
    </location>
</feature>
<keyword evidence="9 11" id="KW-1133">Transmembrane helix</keyword>
<dbReference type="InterPro" id="IPR023299">
    <property type="entry name" value="ATPase_P-typ_cyto_dom_N"/>
</dbReference>
<dbReference type="GO" id="GO:0012505">
    <property type="term" value="C:endomembrane system"/>
    <property type="evidence" value="ECO:0007669"/>
    <property type="project" value="UniProtKB-SubCell"/>
</dbReference>
<dbReference type="SUPFAM" id="SSF56784">
    <property type="entry name" value="HAD-like"/>
    <property type="match status" value="1"/>
</dbReference>
<keyword evidence="3" id="KW-0597">Phosphoprotein</keyword>
<keyword evidence="10 11" id="KW-0472">Membrane</keyword>
<feature type="transmembrane region" description="Helical" evidence="11">
    <location>
        <begin position="80"/>
        <end position="96"/>
    </location>
</feature>
<evidence type="ECO:0000256" key="3">
    <source>
        <dbReference type="ARBA" id="ARBA00022553"/>
    </source>
</evidence>
<evidence type="ECO:0000256" key="6">
    <source>
        <dbReference type="ARBA" id="ARBA00022840"/>
    </source>
</evidence>
<evidence type="ECO:0000313" key="13">
    <source>
        <dbReference type="EMBL" id="NNV55203.1"/>
    </source>
</evidence>
<proteinExistence type="inferred from homology"/>
<comment type="similarity">
    <text evidence="2">Belongs to the cation transport ATPase (P-type) (TC 3.A.3) family. Type IIA subfamily.</text>
</comment>
<dbReference type="Gene3D" id="1.20.1110.10">
    <property type="entry name" value="Calcium-transporting ATPase, transmembrane domain"/>
    <property type="match status" value="3"/>
</dbReference>
<dbReference type="FunFam" id="3.40.50.1000:FF:000028">
    <property type="entry name" value="Calcium-transporting P-type ATPase, putative"/>
    <property type="match status" value="1"/>
</dbReference>
<feature type="transmembrane region" description="Helical" evidence="11">
    <location>
        <begin position="650"/>
        <end position="675"/>
    </location>
</feature>